<evidence type="ECO:0000256" key="1">
    <source>
        <dbReference type="ARBA" id="ARBA00004651"/>
    </source>
</evidence>
<evidence type="ECO:0000313" key="9">
    <source>
        <dbReference type="EMBL" id="GAA3363867.1"/>
    </source>
</evidence>
<feature type="transmembrane region" description="Helical" evidence="7">
    <location>
        <begin position="350"/>
        <end position="370"/>
    </location>
</feature>
<comment type="similarity">
    <text evidence="6">Belongs to the YccS/YhfK family.</text>
</comment>
<keyword evidence="5 7" id="KW-0472">Membrane</keyword>
<dbReference type="PANTHER" id="PTHR30509:SF9">
    <property type="entry name" value="MULTIDRUG RESISTANCE PROTEIN MDTO"/>
    <property type="match status" value="1"/>
</dbReference>
<keyword evidence="10" id="KW-1185">Reference proteome</keyword>
<dbReference type="Pfam" id="PF13515">
    <property type="entry name" value="FUSC_2"/>
    <property type="match status" value="1"/>
</dbReference>
<evidence type="ECO:0000259" key="8">
    <source>
        <dbReference type="Pfam" id="PF13515"/>
    </source>
</evidence>
<comment type="subcellular location">
    <subcellularLocation>
        <location evidence="1">Cell membrane</location>
        <topology evidence="1">Multi-pass membrane protein</topology>
    </subcellularLocation>
</comment>
<keyword evidence="4 7" id="KW-1133">Transmembrane helix</keyword>
<dbReference type="InterPro" id="IPR049453">
    <property type="entry name" value="Memb_transporter_dom"/>
</dbReference>
<proteinExistence type="inferred from homology"/>
<accession>A0ABP6RZ76</accession>
<evidence type="ECO:0000256" key="7">
    <source>
        <dbReference type="SAM" id="Phobius"/>
    </source>
</evidence>
<dbReference type="EMBL" id="BAAAYK010000038">
    <property type="protein sequence ID" value="GAA3363867.1"/>
    <property type="molecule type" value="Genomic_DNA"/>
</dbReference>
<organism evidence="9 10">
    <name type="scientific">Saccharopolyspora gregorii</name>
    <dbReference type="NCBI Taxonomy" id="33914"/>
    <lineage>
        <taxon>Bacteria</taxon>
        <taxon>Bacillati</taxon>
        <taxon>Actinomycetota</taxon>
        <taxon>Actinomycetes</taxon>
        <taxon>Pseudonocardiales</taxon>
        <taxon>Pseudonocardiaceae</taxon>
        <taxon>Saccharopolyspora</taxon>
    </lineage>
</organism>
<feature type="transmembrane region" description="Helical" evidence="7">
    <location>
        <begin position="441"/>
        <end position="459"/>
    </location>
</feature>
<comment type="caution">
    <text evidence="9">The sequence shown here is derived from an EMBL/GenBank/DDBJ whole genome shotgun (WGS) entry which is preliminary data.</text>
</comment>
<evidence type="ECO:0000256" key="2">
    <source>
        <dbReference type="ARBA" id="ARBA00022475"/>
    </source>
</evidence>
<evidence type="ECO:0000256" key="5">
    <source>
        <dbReference type="ARBA" id="ARBA00023136"/>
    </source>
</evidence>
<protein>
    <submittedName>
        <fullName evidence="9">FUSC family protein</fullName>
    </submittedName>
</protein>
<evidence type="ECO:0000256" key="6">
    <source>
        <dbReference type="ARBA" id="ARBA00043993"/>
    </source>
</evidence>
<dbReference type="PANTHER" id="PTHR30509">
    <property type="entry name" value="P-HYDROXYBENZOIC ACID EFFLUX PUMP SUBUNIT-RELATED"/>
    <property type="match status" value="1"/>
</dbReference>
<keyword evidence="2" id="KW-1003">Cell membrane</keyword>
<feature type="transmembrane region" description="Helical" evidence="7">
    <location>
        <begin position="471"/>
        <end position="491"/>
    </location>
</feature>
<reference evidence="10" key="1">
    <citation type="journal article" date="2019" name="Int. J. Syst. Evol. Microbiol.">
        <title>The Global Catalogue of Microorganisms (GCM) 10K type strain sequencing project: providing services to taxonomists for standard genome sequencing and annotation.</title>
        <authorList>
            <consortium name="The Broad Institute Genomics Platform"/>
            <consortium name="The Broad Institute Genome Sequencing Center for Infectious Disease"/>
            <person name="Wu L."/>
            <person name="Ma J."/>
        </authorList>
    </citation>
    <scope>NUCLEOTIDE SEQUENCE [LARGE SCALE GENOMIC DNA]</scope>
    <source>
        <strain evidence="10">JCM 9687</strain>
    </source>
</reference>
<evidence type="ECO:0000313" key="10">
    <source>
        <dbReference type="Proteomes" id="UP001500483"/>
    </source>
</evidence>
<evidence type="ECO:0000256" key="4">
    <source>
        <dbReference type="ARBA" id="ARBA00022989"/>
    </source>
</evidence>
<dbReference type="Proteomes" id="UP001500483">
    <property type="component" value="Unassembled WGS sequence"/>
</dbReference>
<evidence type="ECO:0000256" key="3">
    <source>
        <dbReference type="ARBA" id="ARBA00022692"/>
    </source>
</evidence>
<keyword evidence="3 7" id="KW-0812">Transmembrane</keyword>
<sequence>MCVTRTEALAGTTRATRALLPAWLLRMLRPAPLPLDWTRIVAAALGIGGPTLVGLGVGKLDEAVLVSLGALCASFSDLTGSYRYRIRRVGLTVLSGGFGFAVGVVAPSPLWAAAVVVAVAVPSVLASRVNDLCAAAGAQMLTFCVVATGHVTTGVPVGEQIGWFVAGEVLLLALVAATWPFRRAAPARGAVARVFDALLKLFDAAGTDAAINARQELTRALNNAHDILVGGASISRSRVHDRLYVVLTRATPVVEASVALAHARIRPTDRTLDAMRAIARCVRDGGTVPPYRPATSGSIMVHALDQGLADLIDSWRRAKRADVPDFRARLGTWERLRLWRSDISIGRTGWLLTLRMVLCLAVAEGIGIALQFQNSYWIAMTVALVLKPNSGSVFARTVLRGIGSLVGVVVAGALLLAVPPGWGLALATVLVAAFVPEALSRHYGLFTMVVTMIVLLQMHQSDLFADQLPRVRLVDSLLGCVLVLVVGYLMWPPGRSPALAGRLADAVDTVSEYVSLSMAGRVQGRSALRRRTYRELSDLRTALQQQLMEPAAVGRAAEVWWPSIIVLERLVDAATERALLIERGGDDLRLEHTQRIVSTLRTAARQLRIQPDAPAHNLRNKLTDVYTEVVS</sequence>
<name>A0ABP6RZ76_9PSEU</name>
<feature type="transmembrane region" description="Helical" evidence="7">
    <location>
        <begin position="161"/>
        <end position="181"/>
    </location>
</feature>
<feature type="transmembrane region" description="Helical" evidence="7">
    <location>
        <begin position="402"/>
        <end position="435"/>
    </location>
</feature>
<feature type="domain" description="Integral membrane bound transporter" evidence="8">
    <location>
        <begin position="365"/>
        <end position="486"/>
    </location>
</feature>
<feature type="transmembrane region" description="Helical" evidence="7">
    <location>
        <begin position="376"/>
        <end position="395"/>
    </location>
</feature>
<feature type="transmembrane region" description="Helical" evidence="7">
    <location>
        <begin position="132"/>
        <end position="155"/>
    </location>
</feature>
<gene>
    <name evidence="9" type="ORF">GCM10020366_57470</name>
</gene>